<dbReference type="Proteomes" id="UP000237246">
    <property type="component" value="Unassembled WGS sequence"/>
</dbReference>
<evidence type="ECO:0000256" key="5">
    <source>
        <dbReference type="ARBA" id="ARBA00062419"/>
    </source>
</evidence>
<dbReference type="PANTHER" id="PTHR16055:SF2">
    <property type="entry name" value="INTEGRATOR COMPLEX SUBUNIT 10"/>
    <property type="match status" value="1"/>
</dbReference>
<reference evidence="7 8" key="1">
    <citation type="submission" date="2018-01" db="EMBL/GenBank/DDBJ databases">
        <title>Comparison of the Chinese Bamboo Partridge and Red Junglefowl genome sequences highlights the importance of demography in genome evolution.</title>
        <authorList>
            <person name="Tiley G.P."/>
            <person name="Kimball R.T."/>
            <person name="Braun E.L."/>
            <person name="Burleigh J.G."/>
        </authorList>
    </citation>
    <scope>NUCLEOTIDE SEQUENCE [LARGE SCALE GENOMIC DNA]</scope>
    <source>
        <strain evidence="7">RTK389</strain>
        <tissue evidence="7">Blood</tissue>
    </source>
</reference>
<dbReference type="InterPro" id="IPR026164">
    <property type="entry name" value="Int_cplx_su10"/>
</dbReference>
<evidence type="ECO:0000256" key="3">
    <source>
        <dbReference type="ARBA" id="ARBA00016811"/>
    </source>
</evidence>
<keyword evidence="4" id="KW-0539">Nucleus</keyword>
<dbReference type="GO" id="GO:0032039">
    <property type="term" value="C:integrator complex"/>
    <property type="evidence" value="ECO:0007669"/>
    <property type="project" value="InterPro"/>
</dbReference>
<dbReference type="AlphaFoldDB" id="A0A2P4SY13"/>
<gene>
    <name evidence="7" type="ORF">CIB84_007240</name>
</gene>
<keyword evidence="8" id="KW-1185">Reference proteome</keyword>
<dbReference type="PANTHER" id="PTHR16055">
    <property type="entry name" value="INTEGRATOR COMPLEX SUBUNIT 10"/>
    <property type="match status" value="1"/>
</dbReference>
<organism evidence="7 8">
    <name type="scientific">Bambusicola thoracicus</name>
    <name type="common">Chinese bamboo-partridge</name>
    <name type="synonym">Perdix thoracica</name>
    <dbReference type="NCBI Taxonomy" id="9083"/>
    <lineage>
        <taxon>Eukaryota</taxon>
        <taxon>Metazoa</taxon>
        <taxon>Chordata</taxon>
        <taxon>Craniata</taxon>
        <taxon>Vertebrata</taxon>
        <taxon>Euteleostomi</taxon>
        <taxon>Archelosauria</taxon>
        <taxon>Archosauria</taxon>
        <taxon>Dinosauria</taxon>
        <taxon>Saurischia</taxon>
        <taxon>Theropoda</taxon>
        <taxon>Coelurosauria</taxon>
        <taxon>Aves</taxon>
        <taxon>Neognathae</taxon>
        <taxon>Galloanserae</taxon>
        <taxon>Galliformes</taxon>
        <taxon>Phasianidae</taxon>
        <taxon>Perdicinae</taxon>
        <taxon>Bambusicola</taxon>
    </lineage>
</organism>
<comment type="subunit">
    <text evidence="5">Component of the Integrator complex, composed of core subunits INTS1, INTS2, INTS3, INTS4, INTS5, INTS6, INTS7, INTS8, INTS9/RC74, INTS10, INTS11/CPSF3L, INTS12, INTS13, INTS14 and INTS15. The core complex associates with protein phosphatase 2A subunits PPP2CA and PPP2R1A, to form the Integrator-PP2A (INTAC) complex. INTS10 is part of the tail subcomplex, composed of INTS10, INTS13, INTS14 and INTS15.</text>
</comment>
<dbReference type="GO" id="GO:0016180">
    <property type="term" value="P:snRNA processing"/>
    <property type="evidence" value="ECO:0007669"/>
    <property type="project" value="InterPro"/>
</dbReference>
<dbReference type="PRINTS" id="PR02106">
    <property type="entry name" value="INTSUBUNIT10"/>
</dbReference>
<sequence>MGRGRRADEAASGRRGACVPPGFKMSAQGDCEFLVKRARELVPGDLWAAKAWLITARSLYPADFNIQYEMYTIERNAERTASAGRLLYDMFVNFPDQPAVWREISVITGALRNDSQDKQTQFLRGLFETLPGRVQCEMLLKATEQCFNTLERAEMLLLLLRRFPETVVQHGVGLGETLLEAENIEDQESPVNCFRKLFVCDVLPLIINNPDVRLPASLLYKYLNKAAEFYINYVTRSTQTESQYQGPNAPNQAPLILLEDVTNVYGDTDIDRNKHIHKKRKLAEGREKTMQSSDDEDPSGKARSRHIAVNKADLANSIEVLESFKLARESWELLCSLESLDKGKANYRQCYIYLLLLSF</sequence>
<evidence type="ECO:0000256" key="6">
    <source>
        <dbReference type="SAM" id="MobiDB-lite"/>
    </source>
</evidence>
<evidence type="ECO:0000256" key="1">
    <source>
        <dbReference type="ARBA" id="ARBA00004123"/>
    </source>
</evidence>
<name>A0A2P4SY13_BAMTH</name>
<dbReference type="EMBL" id="PPHD01017005">
    <property type="protein sequence ID" value="POI29010.1"/>
    <property type="molecule type" value="Genomic_DNA"/>
</dbReference>
<evidence type="ECO:0000256" key="4">
    <source>
        <dbReference type="ARBA" id="ARBA00023242"/>
    </source>
</evidence>
<comment type="subcellular location">
    <subcellularLocation>
        <location evidence="1">Nucleus</location>
    </subcellularLocation>
</comment>
<evidence type="ECO:0000313" key="7">
    <source>
        <dbReference type="EMBL" id="POI29010.1"/>
    </source>
</evidence>
<evidence type="ECO:0000256" key="2">
    <source>
        <dbReference type="ARBA" id="ARBA00010391"/>
    </source>
</evidence>
<dbReference type="OrthoDB" id="18145at2759"/>
<accession>A0A2P4SY13</accession>
<proteinExistence type="inferred from homology"/>
<protein>
    <recommendedName>
        <fullName evidence="3">Integrator complex subunit 10</fullName>
    </recommendedName>
</protein>
<comment type="similarity">
    <text evidence="2">Belongs to the Integrator subunit 10 family.</text>
</comment>
<feature type="region of interest" description="Disordered" evidence="6">
    <location>
        <begin position="276"/>
        <end position="304"/>
    </location>
</feature>
<dbReference type="Pfam" id="PF21045">
    <property type="entry name" value="INT10"/>
    <property type="match status" value="1"/>
</dbReference>
<comment type="caution">
    <text evidence="7">The sequence shown here is derived from an EMBL/GenBank/DDBJ whole genome shotgun (WGS) entry which is preliminary data.</text>
</comment>
<evidence type="ECO:0000313" key="8">
    <source>
        <dbReference type="Proteomes" id="UP000237246"/>
    </source>
</evidence>